<dbReference type="InterPro" id="IPR025669">
    <property type="entry name" value="AAA_dom"/>
</dbReference>
<evidence type="ECO:0000313" key="3">
    <source>
        <dbReference type="Proteomes" id="UP000195321"/>
    </source>
</evidence>
<dbReference type="CDD" id="cd02042">
    <property type="entry name" value="ParAB_family"/>
    <property type="match status" value="1"/>
</dbReference>
<dbReference type="Proteomes" id="UP000195321">
    <property type="component" value="Unassembled WGS sequence"/>
</dbReference>
<dbReference type="RefSeq" id="WP_016131621.1">
    <property type="nucleotide sequence ID" value="NZ_CP189811.1"/>
</dbReference>
<dbReference type="InterPro" id="IPR050678">
    <property type="entry name" value="DNA_Partitioning_ATPase"/>
</dbReference>
<dbReference type="InterPro" id="IPR027417">
    <property type="entry name" value="P-loop_NTPase"/>
</dbReference>
<gene>
    <name evidence="2" type="ORF">BW425_24950</name>
</gene>
<dbReference type="EMBL" id="MWPX01000055">
    <property type="protein sequence ID" value="OUM46217.1"/>
    <property type="molecule type" value="Genomic_DNA"/>
</dbReference>
<accession>A0A1Y3M708</accession>
<name>A0A1Y3M708_9BACI</name>
<comment type="caution">
    <text evidence="2">The sequence shown here is derived from an EMBL/GenBank/DDBJ whole genome shotgun (WGS) entry which is preliminary data.</text>
</comment>
<organism evidence="2 3">
    <name type="scientific">Bacillus pseudomycoides</name>
    <dbReference type="NCBI Taxonomy" id="64104"/>
    <lineage>
        <taxon>Bacteria</taxon>
        <taxon>Bacillati</taxon>
        <taxon>Bacillota</taxon>
        <taxon>Bacilli</taxon>
        <taxon>Bacillales</taxon>
        <taxon>Bacillaceae</taxon>
        <taxon>Bacillus</taxon>
        <taxon>Bacillus cereus group</taxon>
    </lineage>
</organism>
<dbReference type="Gene3D" id="3.40.50.300">
    <property type="entry name" value="P-loop containing nucleotide triphosphate hydrolases"/>
    <property type="match status" value="1"/>
</dbReference>
<dbReference type="PANTHER" id="PTHR13696:SF99">
    <property type="entry name" value="COBYRINIC ACID AC-DIAMIDE SYNTHASE"/>
    <property type="match status" value="1"/>
</dbReference>
<dbReference type="AlphaFoldDB" id="A0A1Y3M708"/>
<feature type="domain" description="AAA" evidence="1">
    <location>
        <begin position="8"/>
        <end position="186"/>
    </location>
</feature>
<dbReference type="PANTHER" id="PTHR13696">
    <property type="entry name" value="P-LOOP CONTAINING NUCLEOSIDE TRIPHOSPHATE HYDROLASE"/>
    <property type="match status" value="1"/>
</dbReference>
<evidence type="ECO:0000313" key="2">
    <source>
        <dbReference type="EMBL" id="OUM46217.1"/>
    </source>
</evidence>
<evidence type="ECO:0000259" key="1">
    <source>
        <dbReference type="Pfam" id="PF13614"/>
    </source>
</evidence>
<proteinExistence type="predicted"/>
<reference evidence="2 3" key="1">
    <citation type="submission" date="2017-02" db="EMBL/GenBank/DDBJ databases">
        <title>Bacillus pseudomycoides isolate FSL K6-0042.</title>
        <authorList>
            <person name="Kovac J."/>
        </authorList>
    </citation>
    <scope>NUCLEOTIDE SEQUENCE [LARGE SCALE GENOMIC DNA]</scope>
    <source>
        <strain evidence="2 3">FSL K6-0042</strain>
    </source>
</reference>
<sequence>MTRQATTYVIGNFKGGVGKTKTATMLAYEVATVFNEKCLLVDMDPQGNATRVLAKTGDIEEIDKSITDAFLNQNLENEIIPVIENLDIVPSNTSFRKLSKILFDMFPEDELAQITYLKKLLEPLKDKYDRIYIDVPPTISDYSDNAMIAADYCIIVLQTQELSLEGAQTYIAYMQFLAETYDADLQVLGIIPMMLHQGKRVDNKVLQQAQEMYGGNVLDTIVRYQERLKVYDIEGIHKNVNVSGNIDMWDEKAHQLFIDVLSELNEHENYFATINA</sequence>
<dbReference type="Pfam" id="PF13614">
    <property type="entry name" value="AAA_31"/>
    <property type="match status" value="1"/>
</dbReference>
<protein>
    <submittedName>
        <fullName evidence="2">Cobyrinic acid a,c-diamide synthase</fullName>
    </submittedName>
</protein>
<dbReference type="SUPFAM" id="SSF52540">
    <property type="entry name" value="P-loop containing nucleoside triphosphate hydrolases"/>
    <property type="match status" value="1"/>
</dbReference>